<dbReference type="Pfam" id="PF13508">
    <property type="entry name" value="Acetyltransf_7"/>
    <property type="match status" value="1"/>
</dbReference>
<feature type="domain" description="N-acetyltransferase" evidence="1">
    <location>
        <begin position="1"/>
        <end position="131"/>
    </location>
</feature>
<dbReference type="AlphaFoldDB" id="A0A6C0G4X4"/>
<reference evidence="2 3" key="1">
    <citation type="submission" date="2020-01" db="EMBL/GenBank/DDBJ databases">
        <title>Paenibacillus sp. nov., isolated from tomato rhizosphere.</title>
        <authorList>
            <person name="Weon H.-Y."/>
            <person name="Lee S.A."/>
        </authorList>
    </citation>
    <scope>NUCLEOTIDE SEQUENCE [LARGE SCALE GENOMIC DNA]</scope>
    <source>
        <strain evidence="2 3">12200R-189</strain>
    </source>
</reference>
<dbReference type="PANTHER" id="PTHR13355:SF15">
    <property type="entry name" value="GCN5-RELATED N-ACETYLTRANSFERASE 3, CHLOROPLASTIC"/>
    <property type="match status" value="1"/>
</dbReference>
<evidence type="ECO:0000313" key="2">
    <source>
        <dbReference type="EMBL" id="QHT62549.1"/>
    </source>
</evidence>
<dbReference type="InterPro" id="IPR000182">
    <property type="entry name" value="GNAT_dom"/>
</dbReference>
<dbReference type="CDD" id="cd04301">
    <property type="entry name" value="NAT_SF"/>
    <property type="match status" value="1"/>
</dbReference>
<keyword evidence="3" id="KW-1185">Reference proteome</keyword>
<dbReference type="GO" id="GO:0008080">
    <property type="term" value="F:N-acetyltransferase activity"/>
    <property type="evidence" value="ECO:0007669"/>
    <property type="project" value="TreeGrafter"/>
</dbReference>
<dbReference type="PANTHER" id="PTHR13355">
    <property type="entry name" value="GLUCOSAMINE 6-PHOSPHATE N-ACETYLTRANSFERASE"/>
    <property type="match status" value="1"/>
</dbReference>
<sequence length="131" mass="15220">MGVSLSRSDEEYAFFNRVSQLIEANDHHIAIALFHSKLVGYAWVQDYGPHLRTGFKTARFHDLIVDENMRMKGIGRKLFESIRDWSQAGGVRWLQWQASPKAVVFYERLGLKGDPCPQPEYPFFEIEFPVE</sequence>
<dbReference type="Proteomes" id="UP000476064">
    <property type="component" value="Chromosome"/>
</dbReference>
<dbReference type="KEGG" id="plyc:GXP70_22915"/>
<dbReference type="SUPFAM" id="SSF55729">
    <property type="entry name" value="Acyl-CoA N-acyltransferases (Nat)"/>
    <property type="match status" value="1"/>
</dbReference>
<dbReference type="EMBL" id="CP048209">
    <property type="protein sequence ID" value="QHT62549.1"/>
    <property type="molecule type" value="Genomic_DNA"/>
</dbReference>
<organism evidence="2 3">
    <name type="scientific">Paenibacillus lycopersici</name>
    <dbReference type="NCBI Taxonomy" id="2704462"/>
    <lineage>
        <taxon>Bacteria</taxon>
        <taxon>Bacillati</taxon>
        <taxon>Bacillota</taxon>
        <taxon>Bacilli</taxon>
        <taxon>Bacillales</taxon>
        <taxon>Paenibacillaceae</taxon>
        <taxon>Paenibacillus</taxon>
    </lineage>
</organism>
<proteinExistence type="predicted"/>
<name>A0A6C0G4X4_9BACL</name>
<keyword evidence="2" id="KW-0808">Transferase</keyword>
<gene>
    <name evidence="2" type="ORF">GXP70_22915</name>
</gene>
<protein>
    <submittedName>
        <fullName evidence="2">GNAT family N-acetyltransferase</fullName>
    </submittedName>
</protein>
<dbReference type="InterPro" id="IPR016181">
    <property type="entry name" value="Acyl_CoA_acyltransferase"/>
</dbReference>
<dbReference type="Gene3D" id="3.40.630.30">
    <property type="match status" value="1"/>
</dbReference>
<dbReference type="PROSITE" id="PS51186">
    <property type="entry name" value="GNAT"/>
    <property type="match status" value="1"/>
</dbReference>
<evidence type="ECO:0000259" key="1">
    <source>
        <dbReference type="PROSITE" id="PS51186"/>
    </source>
</evidence>
<dbReference type="InterPro" id="IPR039143">
    <property type="entry name" value="GNPNAT1-like"/>
</dbReference>
<dbReference type="RefSeq" id="WP_162358981.1">
    <property type="nucleotide sequence ID" value="NZ_CP048209.1"/>
</dbReference>
<evidence type="ECO:0000313" key="3">
    <source>
        <dbReference type="Proteomes" id="UP000476064"/>
    </source>
</evidence>
<accession>A0A6C0G4X4</accession>